<dbReference type="EMBL" id="BAABKX010000030">
    <property type="protein sequence ID" value="GAA5066467.1"/>
    <property type="molecule type" value="Genomic_DNA"/>
</dbReference>
<evidence type="ECO:0000313" key="6">
    <source>
        <dbReference type="Proteomes" id="UP001501729"/>
    </source>
</evidence>
<gene>
    <name evidence="5" type="ORF">GCM10025751_58390</name>
</gene>
<protein>
    <recommendedName>
        <fullName evidence="7">HTH DNA binding domain-containing protein</fullName>
    </recommendedName>
</protein>
<keyword evidence="1" id="KW-0805">Transcription regulation</keyword>
<evidence type="ECO:0000256" key="2">
    <source>
        <dbReference type="ARBA" id="ARBA00023163"/>
    </source>
</evidence>
<organism evidence="5 6">
    <name type="scientific">Haladaptatus pallidirubidus</name>
    <dbReference type="NCBI Taxonomy" id="1008152"/>
    <lineage>
        <taxon>Archaea</taxon>
        <taxon>Methanobacteriati</taxon>
        <taxon>Methanobacteriota</taxon>
        <taxon>Stenosarchaea group</taxon>
        <taxon>Halobacteria</taxon>
        <taxon>Halobacteriales</taxon>
        <taxon>Haladaptataceae</taxon>
        <taxon>Haladaptatus</taxon>
    </lineage>
</organism>
<evidence type="ECO:0000259" key="3">
    <source>
        <dbReference type="Pfam" id="PF04967"/>
    </source>
</evidence>
<evidence type="ECO:0000259" key="4">
    <source>
        <dbReference type="Pfam" id="PF24281"/>
    </source>
</evidence>
<evidence type="ECO:0008006" key="7">
    <source>
        <dbReference type="Google" id="ProtNLM"/>
    </source>
</evidence>
<proteinExistence type="predicted"/>
<dbReference type="InterPro" id="IPR007050">
    <property type="entry name" value="HTH_bacterioopsin"/>
</dbReference>
<dbReference type="Proteomes" id="UP001501729">
    <property type="component" value="Unassembled WGS sequence"/>
</dbReference>
<evidence type="ECO:0000313" key="5">
    <source>
        <dbReference type="EMBL" id="GAA5066467.1"/>
    </source>
</evidence>
<dbReference type="RefSeq" id="WP_227778659.1">
    <property type="nucleotide sequence ID" value="NZ_BAABKX010000030.1"/>
</dbReference>
<dbReference type="GeneID" id="68617453"/>
<comment type="caution">
    <text evidence="5">The sequence shown here is derived from an EMBL/GenBank/DDBJ whole genome shotgun (WGS) entry which is preliminary data.</text>
</comment>
<dbReference type="Pfam" id="PF24281">
    <property type="entry name" value="HVO_2928_N"/>
    <property type="match status" value="1"/>
</dbReference>
<evidence type="ECO:0000256" key="1">
    <source>
        <dbReference type="ARBA" id="ARBA00023015"/>
    </source>
</evidence>
<dbReference type="InterPro" id="IPR056529">
    <property type="entry name" value="HVO_2928_N"/>
</dbReference>
<name>A0AAV3USR7_9EURY</name>
<reference evidence="5 6" key="1">
    <citation type="journal article" date="2019" name="Int. J. Syst. Evol. Microbiol.">
        <title>The Global Catalogue of Microorganisms (GCM) 10K type strain sequencing project: providing services to taxonomists for standard genome sequencing and annotation.</title>
        <authorList>
            <consortium name="The Broad Institute Genomics Platform"/>
            <consortium name="The Broad Institute Genome Sequencing Center for Infectious Disease"/>
            <person name="Wu L."/>
            <person name="Ma J."/>
        </authorList>
    </citation>
    <scope>NUCLEOTIDE SEQUENCE [LARGE SCALE GENOMIC DNA]</scope>
    <source>
        <strain evidence="5 6">JCM 17504</strain>
    </source>
</reference>
<feature type="domain" description="HVO-2928 N-terminal" evidence="4">
    <location>
        <begin position="3"/>
        <end position="170"/>
    </location>
</feature>
<feature type="domain" description="HTH bat-type" evidence="3">
    <location>
        <begin position="183"/>
        <end position="231"/>
    </location>
</feature>
<dbReference type="AlphaFoldDB" id="A0AAV3USR7"/>
<keyword evidence="2" id="KW-0804">Transcription</keyword>
<accession>A0AAV3USR7</accession>
<keyword evidence="6" id="KW-1185">Reference proteome</keyword>
<dbReference type="Pfam" id="PF04967">
    <property type="entry name" value="HTH_10"/>
    <property type="match status" value="1"/>
</dbReference>
<sequence length="243" mass="27918">MREFVFTIEYERGADPVMDVFIKHPNTRAQTIACHVSEYGLWRLDQITGSETALTQLDDIFTDPVHCNECIGQRHCHTNWDYEILMKSPTCRLVYTHRPTASDCWSIPHLANCYLGDGLICDAERRKNRYEWRLLLCGDASASELYEALQDELRDGLRLGFQQVGEPSYWIDEAITIADLPHEQRAAVEAAVEHGYYQTPRDISLTDLATKMDLPLSTLQYRLQQAEAWIIQCFVTQPTTSGR</sequence>